<protein>
    <submittedName>
        <fullName evidence="2">Pimeloyl-ACP methyl ester carboxylesterase</fullName>
    </submittedName>
</protein>
<accession>A0ABY1LH67</accession>
<dbReference type="EMBL" id="FUZO01000001">
    <property type="protein sequence ID" value="SKC37457.1"/>
    <property type="molecule type" value="Genomic_DNA"/>
</dbReference>
<proteinExistence type="predicted"/>
<keyword evidence="3" id="KW-1185">Reference proteome</keyword>
<dbReference type="SUPFAM" id="SSF53474">
    <property type="entry name" value="alpha/beta-Hydrolases"/>
    <property type="match status" value="1"/>
</dbReference>
<feature type="domain" description="AB hydrolase-1" evidence="1">
    <location>
        <begin position="27"/>
        <end position="253"/>
    </location>
</feature>
<evidence type="ECO:0000313" key="3">
    <source>
        <dbReference type="Proteomes" id="UP000190827"/>
    </source>
</evidence>
<dbReference type="PANTHER" id="PTHR43194">
    <property type="entry name" value="HYDROLASE ALPHA/BETA FOLD FAMILY"/>
    <property type="match status" value="1"/>
</dbReference>
<dbReference type="InterPro" id="IPR050228">
    <property type="entry name" value="Carboxylesterase_BioH"/>
</dbReference>
<dbReference type="Gene3D" id="3.40.50.1820">
    <property type="entry name" value="alpha/beta hydrolase"/>
    <property type="match status" value="1"/>
</dbReference>
<dbReference type="Proteomes" id="UP000190827">
    <property type="component" value="Unassembled WGS sequence"/>
</dbReference>
<dbReference type="Pfam" id="PF12697">
    <property type="entry name" value="Abhydrolase_6"/>
    <property type="match status" value="1"/>
</dbReference>
<evidence type="ECO:0000313" key="2">
    <source>
        <dbReference type="EMBL" id="SKC37457.1"/>
    </source>
</evidence>
<reference evidence="2 3" key="1">
    <citation type="submission" date="2017-02" db="EMBL/GenBank/DDBJ databases">
        <authorList>
            <person name="Varghese N."/>
            <person name="Submissions S."/>
        </authorList>
    </citation>
    <scope>NUCLEOTIDE SEQUENCE [LARGE SCALE GENOMIC DNA]</scope>
    <source>
        <strain evidence="2 3">VKM Ac-1787</strain>
    </source>
</reference>
<dbReference type="PANTHER" id="PTHR43194:SF2">
    <property type="entry name" value="PEROXISOMAL MEMBRANE PROTEIN LPX1"/>
    <property type="match status" value="1"/>
</dbReference>
<organism evidence="2 3">
    <name type="scientific">Plantibacter cousiniae</name>
    <name type="common">nom. nud.</name>
    <dbReference type="NCBI Taxonomy" id="199709"/>
    <lineage>
        <taxon>Bacteria</taxon>
        <taxon>Bacillati</taxon>
        <taxon>Actinomycetota</taxon>
        <taxon>Actinomycetes</taxon>
        <taxon>Micrococcales</taxon>
        <taxon>Microbacteriaceae</taxon>
        <taxon>Plantibacter</taxon>
    </lineage>
</organism>
<sequence length="263" mass="27965">MVNLDAKLPLAGCSVAYRDSGPPGPAVLFLHGAGADHVSFEEQARAVVGSGRRAVVWDMRGHGLSRPNTSPITADQFVADAEAVISGLGLGRPVLVGHSLGGNMAQEMVRRRPQAYSGLVVIDATWNAGPLGWMERRLLRLAAPALALIPARTLPGLMARASAVTDAAQKDLARAFSRVPKHDFLAIWRATVSFVSPAPRYRTPVPLCLIRGAQDRTGNIAKAMPAWAEHEEIGEVVIPDAGHVPSQDAPDAVTTVLLRFLDS</sequence>
<gene>
    <name evidence="2" type="ORF">SAMN06295973_0288</name>
</gene>
<comment type="caution">
    <text evidence="2">The sequence shown here is derived from an EMBL/GenBank/DDBJ whole genome shotgun (WGS) entry which is preliminary data.</text>
</comment>
<name>A0ABY1LH67_9MICO</name>
<evidence type="ECO:0000259" key="1">
    <source>
        <dbReference type="Pfam" id="PF12697"/>
    </source>
</evidence>
<dbReference type="RefSeq" id="WP_079704391.1">
    <property type="nucleotide sequence ID" value="NZ_FUZO01000001.1"/>
</dbReference>
<dbReference type="InterPro" id="IPR029058">
    <property type="entry name" value="AB_hydrolase_fold"/>
</dbReference>
<dbReference type="InterPro" id="IPR000073">
    <property type="entry name" value="AB_hydrolase_1"/>
</dbReference>